<keyword evidence="1" id="KW-0812">Transmembrane</keyword>
<dbReference type="Proteomes" id="UP000094379">
    <property type="component" value="Unassembled WGS sequence"/>
</dbReference>
<evidence type="ECO:0000313" key="4">
    <source>
        <dbReference type="EMBL" id="ODN65980.1"/>
    </source>
</evidence>
<comment type="caution">
    <text evidence="4">The sequence shown here is derived from an EMBL/GenBank/DDBJ whole genome shotgun (WGS) entry which is preliminary data.</text>
</comment>
<dbReference type="InterPro" id="IPR025205">
    <property type="entry name" value="PilX/PilW_C"/>
</dbReference>
<feature type="transmembrane region" description="Helical" evidence="1">
    <location>
        <begin position="6"/>
        <end position="26"/>
    </location>
</feature>
<dbReference type="RefSeq" id="WP_069296659.1">
    <property type="nucleotide sequence ID" value="NZ_MCRI01000031.1"/>
</dbReference>
<evidence type="ECO:0000259" key="2">
    <source>
        <dbReference type="Pfam" id="PF13681"/>
    </source>
</evidence>
<gene>
    <name evidence="4" type="ORF">A9E74_02262</name>
</gene>
<keyword evidence="1" id="KW-0472">Membrane</keyword>
<feature type="domain" description="PilX/PilW C-terminal" evidence="2">
    <location>
        <begin position="82"/>
        <end position="179"/>
    </location>
</feature>
<proteinExistence type="predicted"/>
<accession>A0A1E3GPM3</accession>
<reference evidence="4 5" key="1">
    <citation type="submission" date="2016-07" db="EMBL/GenBank/DDBJ databases">
        <title>Draft Genome Sequence of Methylophaga muralis Bur 1.</title>
        <authorList>
            <person name="Vasilenko O.V."/>
            <person name="Doronina N.V."/>
            <person name="Shmareva M.N."/>
            <person name="Tarlachkov S.V."/>
            <person name="Mustakhimov I."/>
            <person name="Trotsenko Y.A."/>
        </authorList>
    </citation>
    <scope>NUCLEOTIDE SEQUENCE [LARGE SCALE GENOMIC DNA]</scope>
    <source>
        <strain evidence="4 5">Bur 1</strain>
    </source>
</reference>
<evidence type="ECO:0000259" key="3">
    <source>
        <dbReference type="Pfam" id="PF14341"/>
    </source>
</evidence>
<protein>
    <recommendedName>
        <fullName evidence="6">Type 4 fimbrial biogenesis protein PilX N-terminal domain-containing protein</fullName>
    </recommendedName>
</protein>
<keyword evidence="5" id="KW-1185">Reference proteome</keyword>
<keyword evidence="1" id="KW-1133">Transmembrane helix</keyword>
<dbReference type="InterPro" id="IPR025746">
    <property type="entry name" value="PilX_N_dom"/>
</dbReference>
<feature type="domain" description="Type 4 fimbrial biogenesis protein PilX N-terminal" evidence="3">
    <location>
        <begin position="6"/>
        <end position="55"/>
    </location>
</feature>
<evidence type="ECO:0000313" key="5">
    <source>
        <dbReference type="Proteomes" id="UP000094379"/>
    </source>
</evidence>
<dbReference type="AlphaFoldDB" id="A0A1E3GPM3"/>
<dbReference type="Pfam" id="PF13681">
    <property type="entry name" value="PilX"/>
    <property type="match status" value="1"/>
</dbReference>
<evidence type="ECO:0008006" key="6">
    <source>
        <dbReference type="Google" id="ProtNLM"/>
    </source>
</evidence>
<dbReference type="EMBL" id="MCRI01000031">
    <property type="protein sequence ID" value="ODN65980.1"/>
    <property type="molecule type" value="Genomic_DNA"/>
</dbReference>
<dbReference type="STRING" id="291169.A9E74_02262"/>
<sequence>MKKQTGAALMVSLVILLIMTMIGLAAMRTSSMAEKMAANTMDVEIAFQATEIALRSAESWIGSLTVEPDPNDSGSNNIWVAESMDPELNNVESWWHERGADWWAANGIASPSDITFETNAGATTITTPRYIIEYQQFVTDDLVVGTGGGPSTGRVYYRITARGTGGSDQSRILLQSTMAKRF</sequence>
<name>A0A1E3GPM3_9GAMM</name>
<organism evidence="4 5">
    <name type="scientific">Methylophaga muralis</name>
    <dbReference type="NCBI Taxonomy" id="291169"/>
    <lineage>
        <taxon>Bacteria</taxon>
        <taxon>Pseudomonadati</taxon>
        <taxon>Pseudomonadota</taxon>
        <taxon>Gammaproteobacteria</taxon>
        <taxon>Thiotrichales</taxon>
        <taxon>Piscirickettsiaceae</taxon>
        <taxon>Methylophaga</taxon>
    </lineage>
</organism>
<evidence type="ECO:0000256" key="1">
    <source>
        <dbReference type="SAM" id="Phobius"/>
    </source>
</evidence>
<dbReference type="Pfam" id="PF14341">
    <property type="entry name" value="PilX_N"/>
    <property type="match status" value="1"/>
</dbReference>